<keyword evidence="9 16" id="KW-0812">Transmembrane</keyword>
<keyword evidence="13" id="KW-0325">Glycoprotein</keyword>
<dbReference type="PRINTS" id="PR01194">
    <property type="entry name" value="GLUCTRSPORT5"/>
</dbReference>
<feature type="transmembrane region" description="Helical" evidence="16">
    <location>
        <begin position="426"/>
        <end position="447"/>
    </location>
</feature>
<organism evidence="18">
    <name type="scientific">Macaca mulatta</name>
    <name type="common">Rhesus macaque</name>
    <dbReference type="NCBI Taxonomy" id="9544"/>
    <lineage>
        <taxon>Eukaryota</taxon>
        <taxon>Metazoa</taxon>
        <taxon>Chordata</taxon>
        <taxon>Craniata</taxon>
        <taxon>Vertebrata</taxon>
        <taxon>Euteleostomi</taxon>
        <taxon>Mammalia</taxon>
        <taxon>Eutheria</taxon>
        <taxon>Euarchontoglires</taxon>
        <taxon>Primates</taxon>
        <taxon>Haplorrhini</taxon>
        <taxon>Catarrhini</taxon>
        <taxon>Cercopithecidae</taxon>
        <taxon>Cercopithecinae</taxon>
        <taxon>Macaca</taxon>
    </lineage>
</organism>
<dbReference type="InterPro" id="IPR020846">
    <property type="entry name" value="MFS_dom"/>
</dbReference>
<dbReference type="FunFam" id="1.20.1250.20:FF:001511">
    <property type="entry name" value="Solute carrier family 2, facilitated glucose transporter member 5"/>
    <property type="match status" value="1"/>
</dbReference>
<feature type="transmembrane region" description="Helical" evidence="16">
    <location>
        <begin position="330"/>
        <end position="352"/>
    </location>
</feature>
<dbReference type="Pfam" id="PF00083">
    <property type="entry name" value="Sugar_tr"/>
    <property type="match status" value="2"/>
</dbReference>
<comment type="subcellular location">
    <subcellularLocation>
        <location evidence="3">Apical cell membrane</location>
        <topology evidence="3">Multi-pass membrane protein</topology>
    </subcellularLocation>
    <subcellularLocation>
        <location evidence="2">Cell membrane</location>
        <location evidence="2">Sarcolemma</location>
    </subcellularLocation>
</comment>
<feature type="domain" description="Major facilitator superfamily (MFS) profile" evidence="17">
    <location>
        <begin position="22"/>
        <end position="451"/>
    </location>
</feature>
<dbReference type="InterPro" id="IPR002442">
    <property type="entry name" value="Fru_transpt_5"/>
</dbReference>
<dbReference type="InterPro" id="IPR005829">
    <property type="entry name" value="Sugar_transporter_CS"/>
</dbReference>
<feature type="transmembrane region" description="Helical" evidence="16">
    <location>
        <begin position="129"/>
        <end position="151"/>
    </location>
</feature>
<keyword evidence="6" id="KW-0813">Transport</keyword>
<protein>
    <recommendedName>
        <fullName evidence="5">Solute carrier family 2, facilitated glucose transporter member 5</fullName>
    </recommendedName>
    <alternativeName>
        <fullName evidence="15">Fructose transporter</fullName>
    </alternativeName>
    <alternativeName>
        <fullName evidence="14">Glucose transporter type 5, small intestine</fullName>
    </alternativeName>
</protein>
<sequence>MEQQDQSMKEEGRLTLVLALATLIAAFGSSFQYGYNVAAVNSPALLMQQFYNETYYSRTGEFIEDFPLTLLWSVTVSMFPFGGFIGSLLVGPLVNKFGRKGALLFNNIFSIVPAILMGCSKVAKSFELIIISRLLVGICAGLSSNVVPMYLGELAPKNLRGALGVVPQLFITVGILVAQIFGLRNLLANVDGWPILLGLTGVPAALQLLLLPFFPESPRYLLIQKKDEEAAKKALQRLRGWDSVDREVAEIRQEDEAEKAAGFISVLKLFRMRSLRWQLLVVGLGGPRAESQGWAARVPHHSHSRLPAGCPRACLAHVSVFVVELLGRRLLLLLGFSICLTACCVLTAALALQDTVSWMPYVSIVCVIAYVIGHALGPSPIPALLITEIFLQSSRPSAFMVGGSVHWLSNFAVGLIFPFIQEGLGPYSFIVFAVICLLTTIYIFLIVPETKAKTFIEINQIFTKMNKVSEVHPEKEELKELPPVTSEQ</sequence>
<dbReference type="PANTHER" id="PTHR23503">
    <property type="entry name" value="SOLUTE CARRIER FAMILY 2"/>
    <property type="match status" value="1"/>
</dbReference>
<evidence type="ECO:0000256" key="1">
    <source>
        <dbReference type="ARBA" id="ARBA00000590"/>
    </source>
</evidence>
<evidence type="ECO:0000256" key="8">
    <source>
        <dbReference type="ARBA" id="ARBA00022597"/>
    </source>
</evidence>
<dbReference type="EMBL" id="CM001253">
    <property type="protein sequence ID" value="EHH14296.1"/>
    <property type="molecule type" value="Genomic_DNA"/>
</dbReference>
<dbReference type="PRINTS" id="PR00171">
    <property type="entry name" value="SUGRTRNSPORT"/>
</dbReference>
<dbReference type="SUPFAM" id="SSF103473">
    <property type="entry name" value="MFS general substrate transporter"/>
    <property type="match status" value="1"/>
</dbReference>
<feature type="transmembrane region" description="Helical" evidence="16">
    <location>
        <begin position="103"/>
        <end position="123"/>
    </location>
</feature>
<feature type="transmembrane region" description="Helical" evidence="16">
    <location>
        <begin position="163"/>
        <end position="181"/>
    </location>
</feature>
<dbReference type="CDD" id="cd17432">
    <property type="entry name" value="MFS_GLUT_Class2"/>
    <property type="match status" value="1"/>
</dbReference>
<evidence type="ECO:0000256" key="16">
    <source>
        <dbReference type="SAM" id="Phobius"/>
    </source>
</evidence>
<dbReference type="PROSITE" id="PS00216">
    <property type="entry name" value="SUGAR_TRANSPORT_1"/>
    <property type="match status" value="1"/>
</dbReference>
<keyword evidence="11" id="KW-0007">Acetylation</keyword>
<evidence type="ECO:0000256" key="14">
    <source>
        <dbReference type="ARBA" id="ARBA00029961"/>
    </source>
</evidence>
<gene>
    <name evidence="18" type="ORF">EGK_00193</name>
</gene>
<dbReference type="InterPro" id="IPR045263">
    <property type="entry name" value="GLUT"/>
</dbReference>
<feature type="transmembrane region" description="Helical" evidence="16">
    <location>
        <begin position="70"/>
        <end position="91"/>
    </location>
</feature>
<dbReference type="PROSITE" id="PS50850">
    <property type="entry name" value="MFS"/>
    <property type="match status" value="1"/>
</dbReference>
<feature type="transmembrane region" description="Helical" evidence="16">
    <location>
        <begin position="398"/>
        <end position="420"/>
    </location>
</feature>
<evidence type="ECO:0000256" key="13">
    <source>
        <dbReference type="ARBA" id="ARBA00023180"/>
    </source>
</evidence>
<feature type="transmembrane region" description="Helical" evidence="16">
    <location>
        <begin position="358"/>
        <end position="377"/>
    </location>
</feature>
<dbReference type="GO" id="GO:0005353">
    <property type="term" value="F:fructose transmembrane transporter activity"/>
    <property type="evidence" value="ECO:0007669"/>
    <property type="project" value="InterPro"/>
</dbReference>
<accession>G7MGS4</accession>
<keyword evidence="8" id="KW-0762">Sugar transport</keyword>
<name>G7MGS4_MACMU</name>
<evidence type="ECO:0000256" key="10">
    <source>
        <dbReference type="ARBA" id="ARBA00022989"/>
    </source>
</evidence>
<evidence type="ECO:0000256" key="3">
    <source>
        <dbReference type="ARBA" id="ARBA00004424"/>
    </source>
</evidence>
<evidence type="ECO:0000256" key="6">
    <source>
        <dbReference type="ARBA" id="ARBA00022448"/>
    </source>
</evidence>
<proteinExistence type="inferred from homology"/>
<dbReference type="PROSITE" id="PS00217">
    <property type="entry name" value="SUGAR_TRANSPORT_2"/>
    <property type="match status" value="1"/>
</dbReference>
<dbReference type="InterPro" id="IPR036259">
    <property type="entry name" value="MFS_trans_sf"/>
</dbReference>
<evidence type="ECO:0000256" key="12">
    <source>
        <dbReference type="ARBA" id="ARBA00023136"/>
    </source>
</evidence>
<dbReference type="GO" id="GO:1990539">
    <property type="term" value="P:fructose import across plasma membrane"/>
    <property type="evidence" value="ECO:0007669"/>
    <property type="project" value="UniProtKB-ARBA"/>
</dbReference>
<evidence type="ECO:0000256" key="7">
    <source>
        <dbReference type="ARBA" id="ARBA00022475"/>
    </source>
</evidence>
<reference evidence="18" key="1">
    <citation type="journal article" date="2011" name="Nat. Biotechnol.">
        <title>Genome sequencing and comparison of two nonhuman primate animal models, the cynomolgus and Chinese rhesus macaques.</title>
        <authorList>
            <person name="Yan G."/>
            <person name="Zhang G."/>
            <person name="Fang X."/>
            <person name="Zhang Y."/>
            <person name="Li C."/>
            <person name="Ling F."/>
            <person name="Cooper D.N."/>
            <person name="Li Q."/>
            <person name="Li Y."/>
            <person name="van Gool A.J."/>
            <person name="Du H."/>
            <person name="Chen J."/>
            <person name="Chen R."/>
            <person name="Zhang P."/>
            <person name="Huang Z."/>
            <person name="Thompson J.R."/>
            <person name="Meng Y."/>
            <person name="Bai Y."/>
            <person name="Wang J."/>
            <person name="Zhuo M."/>
            <person name="Wang T."/>
            <person name="Huang Y."/>
            <person name="Wei L."/>
            <person name="Li J."/>
            <person name="Wang Z."/>
            <person name="Hu H."/>
            <person name="Yang P."/>
            <person name="Le L."/>
            <person name="Stenson P.D."/>
            <person name="Li B."/>
            <person name="Liu X."/>
            <person name="Ball E.V."/>
            <person name="An N."/>
            <person name="Huang Q."/>
            <person name="Zhang Y."/>
            <person name="Fan W."/>
            <person name="Zhang X."/>
            <person name="Li Y."/>
            <person name="Wang W."/>
            <person name="Katze M.G."/>
            <person name="Su B."/>
            <person name="Nielsen R."/>
            <person name="Yang H."/>
            <person name="Wang J."/>
            <person name="Wang X."/>
            <person name="Wang J."/>
        </authorList>
    </citation>
    <scope>NUCLEOTIDE SEQUENCE [LARGE SCALE GENOMIC DNA]</scope>
    <source>
        <strain evidence="18">CR-5</strain>
    </source>
</reference>
<dbReference type="PANTHER" id="PTHR23503:SF32">
    <property type="entry name" value="SOLUTE CARRIER FAMILY 2, FACILITATED GLUCOSE TRANSPORTER MEMBER 5"/>
    <property type="match status" value="1"/>
</dbReference>
<dbReference type="Proteomes" id="UP000013456">
    <property type="component" value="Chromosome 1"/>
</dbReference>
<dbReference type="Gene3D" id="1.20.1250.20">
    <property type="entry name" value="MFS general substrate transporter like domains"/>
    <property type="match status" value="2"/>
</dbReference>
<evidence type="ECO:0000256" key="5">
    <source>
        <dbReference type="ARBA" id="ARBA00015973"/>
    </source>
</evidence>
<evidence type="ECO:0000256" key="9">
    <source>
        <dbReference type="ARBA" id="ARBA00022692"/>
    </source>
</evidence>
<keyword evidence="10 16" id="KW-1133">Transmembrane helix</keyword>
<keyword evidence="7" id="KW-1003">Cell membrane</keyword>
<keyword evidence="12 16" id="KW-0472">Membrane</keyword>
<evidence type="ECO:0000256" key="11">
    <source>
        <dbReference type="ARBA" id="ARBA00022990"/>
    </source>
</evidence>
<dbReference type="GO" id="GO:0016324">
    <property type="term" value="C:apical plasma membrane"/>
    <property type="evidence" value="ECO:0007669"/>
    <property type="project" value="UniProtKB-SubCell"/>
</dbReference>
<evidence type="ECO:0000313" key="18">
    <source>
        <dbReference type="EMBL" id="EHH14296.1"/>
    </source>
</evidence>
<evidence type="ECO:0000256" key="4">
    <source>
        <dbReference type="ARBA" id="ARBA00007004"/>
    </source>
</evidence>
<comment type="catalytic activity">
    <reaction evidence="1">
        <text>D-fructose(out) = D-fructose(in)</text>
        <dbReference type="Rhea" id="RHEA:60372"/>
        <dbReference type="ChEBI" id="CHEBI:37721"/>
    </reaction>
</comment>
<evidence type="ECO:0000259" key="17">
    <source>
        <dbReference type="PROSITE" id="PS50850"/>
    </source>
</evidence>
<dbReference type="AlphaFoldDB" id="G7MGS4"/>
<feature type="transmembrane region" description="Helical" evidence="16">
    <location>
        <begin position="193"/>
        <end position="214"/>
    </location>
</feature>
<evidence type="ECO:0000256" key="15">
    <source>
        <dbReference type="ARBA" id="ARBA00031099"/>
    </source>
</evidence>
<evidence type="ECO:0000256" key="2">
    <source>
        <dbReference type="ARBA" id="ARBA00004135"/>
    </source>
</evidence>
<dbReference type="GO" id="GO:0042383">
    <property type="term" value="C:sarcolemma"/>
    <property type="evidence" value="ECO:0007669"/>
    <property type="project" value="UniProtKB-SubCell"/>
</dbReference>
<dbReference type="InterPro" id="IPR003663">
    <property type="entry name" value="Sugar/inositol_transpt"/>
</dbReference>
<feature type="transmembrane region" description="Helical" evidence="16">
    <location>
        <begin position="12"/>
        <end position="35"/>
    </location>
</feature>
<comment type="similarity">
    <text evidence="4">Belongs to the major facilitator superfamily. Sugar transporter (TC 2.A.1.1) family. Glucose transporter subfamily.</text>
</comment>
<dbReference type="InterPro" id="IPR005828">
    <property type="entry name" value="MFS_sugar_transport-like"/>
</dbReference>